<dbReference type="Proteomes" id="UP001501417">
    <property type="component" value="Unassembled WGS sequence"/>
</dbReference>
<dbReference type="Pfam" id="PF05305">
    <property type="entry name" value="DUF732"/>
    <property type="match status" value="1"/>
</dbReference>
<evidence type="ECO:0000259" key="2">
    <source>
        <dbReference type="Pfam" id="PF05305"/>
    </source>
</evidence>
<gene>
    <name evidence="3" type="ORF">GCM10023161_32940</name>
</gene>
<name>A0ABP8EYV6_9MYCO</name>
<comment type="caution">
    <text evidence="3">The sequence shown here is derived from an EMBL/GenBank/DDBJ whole genome shotgun (WGS) entry which is preliminary data.</text>
</comment>
<evidence type="ECO:0000313" key="4">
    <source>
        <dbReference type="Proteomes" id="UP001501417"/>
    </source>
</evidence>
<sequence>MPRVGKILVGLMIACGAAAATVGIAPAYADENSYLADLQAHGVPFLIPAKAVSDGYRVCSEIRAGESPQTAAQTFGIYYNALGPTIVDIAQHDLCRDTLR</sequence>
<evidence type="ECO:0000256" key="1">
    <source>
        <dbReference type="SAM" id="SignalP"/>
    </source>
</evidence>
<keyword evidence="4" id="KW-1185">Reference proteome</keyword>
<dbReference type="EMBL" id="BAABGF010000037">
    <property type="protein sequence ID" value="GAA4289696.1"/>
    <property type="molecule type" value="Genomic_DNA"/>
</dbReference>
<dbReference type="InterPro" id="IPR007969">
    <property type="entry name" value="DUF732"/>
</dbReference>
<evidence type="ECO:0000313" key="3">
    <source>
        <dbReference type="EMBL" id="GAA4289696.1"/>
    </source>
</evidence>
<reference evidence="4" key="1">
    <citation type="journal article" date="2019" name="Int. J. Syst. Evol. Microbiol.">
        <title>The Global Catalogue of Microorganisms (GCM) 10K type strain sequencing project: providing services to taxonomists for standard genome sequencing and annotation.</title>
        <authorList>
            <consortium name="The Broad Institute Genomics Platform"/>
            <consortium name="The Broad Institute Genome Sequencing Center for Infectious Disease"/>
            <person name="Wu L."/>
            <person name="Ma J."/>
        </authorList>
    </citation>
    <scope>NUCLEOTIDE SEQUENCE [LARGE SCALE GENOMIC DNA]</scope>
    <source>
        <strain evidence="4">JCM 17782</strain>
    </source>
</reference>
<feature type="chain" id="PRO_5046100907" description="DUF732 domain-containing protein" evidence="1">
    <location>
        <begin position="30"/>
        <end position="100"/>
    </location>
</feature>
<dbReference type="RefSeq" id="WP_264035541.1">
    <property type="nucleotide sequence ID" value="NZ_BAABGF010000037.1"/>
</dbReference>
<feature type="signal peptide" evidence="1">
    <location>
        <begin position="1"/>
        <end position="29"/>
    </location>
</feature>
<organism evidence="3 4">
    <name type="scientific">Mycobacterium paraffinicum</name>
    <dbReference type="NCBI Taxonomy" id="53378"/>
    <lineage>
        <taxon>Bacteria</taxon>
        <taxon>Bacillati</taxon>
        <taxon>Actinomycetota</taxon>
        <taxon>Actinomycetes</taxon>
        <taxon>Mycobacteriales</taxon>
        <taxon>Mycobacteriaceae</taxon>
        <taxon>Mycobacterium</taxon>
    </lineage>
</organism>
<keyword evidence="1" id="KW-0732">Signal</keyword>
<accession>A0ABP8EYV6</accession>
<feature type="domain" description="DUF732" evidence="2">
    <location>
        <begin position="31"/>
        <end position="96"/>
    </location>
</feature>
<proteinExistence type="predicted"/>
<protein>
    <recommendedName>
        <fullName evidence="2">DUF732 domain-containing protein</fullName>
    </recommendedName>
</protein>